<dbReference type="EMBL" id="LBXZ01000001">
    <property type="protein sequence ID" value="KKR41173.1"/>
    <property type="molecule type" value="Genomic_DNA"/>
</dbReference>
<sequence>MKRLNFVDEALIPIILGKKRITIRKYREGSHDVTFAQILRAEFPCGLGLLIRVTNTPDKTPLKMLSQDTLERDGYANHEEALADLKNFYPYLTMESDVIAISFEPLGYSISFEDQPLIDARDVAFPAW</sequence>
<evidence type="ECO:0000313" key="1">
    <source>
        <dbReference type="EMBL" id="KKR41173.1"/>
    </source>
</evidence>
<comment type="caution">
    <text evidence="1">The sequence shown here is derived from an EMBL/GenBank/DDBJ whole genome shotgun (WGS) entry which is preliminary data.</text>
</comment>
<dbReference type="Proteomes" id="UP000034072">
    <property type="component" value="Unassembled WGS sequence"/>
</dbReference>
<accession>A0A0G0QM35</accession>
<dbReference type="AlphaFoldDB" id="A0A0G0QM35"/>
<evidence type="ECO:0000313" key="2">
    <source>
        <dbReference type="Proteomes" id="UP000034072"/>
    </source>
</evidence>
<gene>
    <name evidence="1" type="ORF">UT75_C0001G0077</name>
</gene>
<proteinExistence type="predicted"/>
<evidence type="ECO:0008006" key="3">
    <source>
        <dbReference type="Google" id="ProtNLM"/>
    </source>
</evidence>
<organism evidence="1 2">
    <name type="scientific">Candidatus Yanofskybacteria bacterium GW2011_GWE2_40_11</name>
    <dbReference type="NCBI Taxonomy" id="1619033"/>
    <lineage>
        <taxon>Bacteria</taxon>
        <taxon>Candidatus Yanofskyibacteriota</taxon>
    </lineage>
</organism>
<protein>
    <recommendedName>
        <fullName evidence="3">ASCH domain-containing protein</fullName>
    </recommendedName>
</protein>
<name>A0A0G0QM35_9BACT</name>
<reference evidence="1 2" key="1">
    <citation type="journal article" date="2015" name="Nature">
        <title>rRNA introns, odd ribosomes, and small enigmatic genomes across a large radiation of phyla.</title>
        <authorList>
            <person name="Brown C.T."/>
            <person name="Hug L.A."/>
            <person name="Thomas B.C."/>
            <person name="Sharon I."/>
            <person name="Castelle C.J."/>
            <person name="Singh A."/>
            <person name="Wilkins M.J."/>
            <person name="Williams K.H."/>
            <person name="Banfield J.F."/>
        </authorList>
    </citation>
    <scope>NUCLEOTIDE SEQUENCE [LARGE SCALE GENOMIC DNA]</scope>
</reference>